<evidence type="ECO:0000313" key="1">
    <source>
        <dbReference type="EMBL" id="MBH0111890.1"/>
    </source>
</evidence>
<sequence>MTEAATLSADAFVRNRAARTGFTAFPGTMPETLEEAYAIQNAAIAAWPDAIVGWKVGRITGEAEARLGENRFVGPIFAQDVWPLAGDGTSAFPMIEGGFAALEAELVARIAAPGDARHWSAQDCAGLVTSWHAGIEVAGSPLATINALGPLASIAGFGNNLGLILGPRLPLENPDAVRVTTRIDDEDFGPREAGQLPGGPLAAIAYALEKLAMLGHEVPEGTLISTGAITGVHEVAPGQACRVHFTPEALLECLVTPR</sequence>
<organism evidence="1 2">
    <name type="scientific">Novosphingobium aureum</name>
    <dbReference type="NCBI Taxonomy" id="2792964"/>
    <lineage>
        <taxon>Bacteria</taxon>
        <taxon>Pseudomonadati</taxon>
        <taxon>Pseudomonadota</taxon>
        <taxon>Alphaproteobacteria</taxon>
        <taxon>Sphingomonadales</taxon>
        <taxon>Sphingomonadaceae</taxon>
        <taxon>Novosphingobium</taxon>
    </lineage>
</organism>
<reference evidence="1" key="1">
    <citation type="submission" date="2020-11" db="EMBL/GenBank/DDBJ databases">
        <title>Novosphingobium aureum sp. nov., a marine bacterium isolated from sediment of a salt flat.</title>
        <authorList>
            <person name="Yoo Y."/>
            <person name="Kim J.-J."/>
        </authorList>
    </citation>
    <scope>NUCLEOTIDE SEQUENCE</scope>
    <source>
        <strain evidence="1">YJ-S2-02</strain>
    </source>
</reference>
<dbReference type="EMBL" id="JADZGI010000001">
    <property type="protein sequence ID" value="MBH0111890.1"/>
    <property type="molecule type" value="Genomic_DNA"/>
</dbReference>
<comment type="caution">
    <text evidence="1">The sequence shown here is derived from an EMBL/GenBank/DDBJ whole genome shotgun (WGS) entry which is preliminary data.</text>
</comment>
<evidence type="ECO:0000313" key="2">
    <source>
        <dbReference type="Proteomes" id="UP000617634"/>
    </source>
</evidence>
<dbReference type="InterPro" id="IPR050772">
    <property type="entry name" value="Hydratase-Decarb/MhpD_sf"/>
</dbReference>
<dbReference type="PANTHER" id="PTHR30143">
    <property type="entry name" value="ACID HYDRATASE"/>
    <property type="match status" value="1"/>
</dbReference>
<dbReference type="PANTHER" id="PTHR30143:SF0">
    <property type="entry name" value="2-KETO-4-PENTENOATE HYDRATASE"/>
    <property type="match status" value="1"/>
</dbReference>
<dbReference type="Gene3D" id="3.90.850.10">
    <property type="entry name" value="Fumarylacetoacetase-like, C-terminal domain"/>
    <property type="match status" value="1"/>
</dbReference>
<dbReference type="SUPFAM" id="SSF56529">
    <property type="entry name" value="FAH"/>
    <property type="match status" value="1"/>
</dbReference>
<dbReference type="RefSeq" id="WP_197160596.1">
    <property type="nucleotide sequence ID" value="NZ_JADZGI010000001.1"/>
</dbReference>
<protein>
    <submittedName>
        <fullName evidence="1">2-keto-4-pentenoate hydratase</fullName>
    </submittedName>
</protein>
<dbReference type="AlphaFoldDB" id="A0A931H9L0"/>
<keyword evidence="2" id="KW-1185">Reference proteome</keyword>
<accession>A0A931H9L0</accession>
<name>A0A931H9L0_9SPHN</name>
<dbReference type="InterPro" id="IPR036663">
    <property type="entry name" value="Fumarylacetoacetase_C_sf"/>
</dbReference>
<dbReference type="GO" id="GO:0005737">
    <property type="term" value="C:cytoplasm"/>
    <property type="evidence" value="ECO:0007669"/>
    <property type="project" value="TreeGrafter"/>
</dbReference>
<dbReference type="Proteomes" id="UP000617634">
    <property type="component" value="Unassembled WGS sequence"/>
</dbReference>
<proteinExistence type="predicted"/>
<dbReference type="GO" id="GO:0008684">
    <property type="term" value="F:2-oxopent-4-enoate hydratase activity"/>
    <property type="evidence" value="ECO:0007669"/>
    <property type="project" value="TreeGrafter"/>
</dbReference>
<gene>
    <name evidence="1" type="ORF">I5E68_02855</name>
</gene>